<feature type="domain" description="Major facilitator superfamily (MFS) profile" evidence="9">
    <location>
        <begin position="32"/>
        <end position="524"/>
    </location>
</feature>
<dbReference type="CDD" id="cd17503">
    <property type="entry name" value="MFS_LmrB_MDR_like"/>
    <property type="match status" value="1"/>
</dbReference>
<dbReference type="RefSeq" id="WP_011393806.1">
    <property type="nucleotide sequence ID" value="NZ_DF238840.1"/>
</dbReference>
<keyword evidence="4" id="KW-1003">Cell membrane</keyword>
<feature type="transmembrane region" description="Helical" evidence="8">
    <location>
        <begin position="157"/>
        <end position="178"/>
    </location>
</feature>
<dbReference type="NCBIfam" id="TIGR00711">
    <property type="entry name" value="efflux_EmrB"/>
    <property type="match status" value="1"/>
</dbReference>
<dbReference type="PROSITE" id="PS50850">
    <property type="entry name" value="MFS"/>
    <property type="match status" value="1"/>
</dbReference>
<reference evidence="10" key="1">
    <citation type="journal article" date="2014" name="Gene">
        <title>Genome-guided analysis of transformation efficiency and carbon dioxide assimilation by Moorella thermoacetica Y72.</title>
        <authorList>
            <person name="Tsukahara K."/>
            <person name="Kita A."/>
            <person name="Nakashimada Y."/>
            <person name="Hoshino T."/>
            <person name="Murakami K."/>
        </authorList>
    </citation>
    <scope>NUCLEOTIDE SEQUENCE [LARGE SCALE GENOMIC DNA]</scope>
    <source>
        <strain evidence="10">Y72</strain>
    </source>
</reference>
<dbReference type="EMBL" id="DF238840">
    <property type="protein sequence ID" value="GAF25561.1"/>
    <property type="molecule type" value="Genomic_DNA"/>
</dbReference>
<dbReference type="Gene3D" id="1.20.1250.20">
    <property type="entry name" value="MFS general substrate transporter like domains"/>
    <property type="match status" value="1"/>
</dbReference>
<feature type="transmembrane region" description="Helical" evidence="8">
    <location>
        <begin position="322"/>
        <end position="343"/>
    </location>
</feature>
<keyword evidence="3" id="KW-0813">Transport</keyword>
<keyword evidence="5 8" id="KW-0812">Transmembrane</keyword>
<evidence type="ECO:0000256" key="2">
    <source>
        <dbReference type="ARBA" id="ARBA00008537"/>
    </source>
</evidence>
<dbReference type="PRINTS" id="PR01036">
    <property type="entry name" value="TCRTETB"/>
</dbReference>
<dbReference type="GO" id="GO:0022857">
    <property type="term" value="F:transmembrane transporter activity"/>
    <property type="evidence" value="ECO:0007669"/>
    <property type="project" value="InterPro"/>
</dbReference>
<evidence type="ECO:0000256" key="7">
    <source>
        <dbReference type="ARBA" id="ARBA00023136"/>
    </source>
</evidence>
<dbReference type="InterPro" id="IPR020846">
    <property type="entry name" value="MFS_dom"/>
</dbReference>
<organism evidence="10">
    <name type="scientific">Moorella thermoacetica Y72</name>
    <dbReference type="NCBI Taxonomy" id="1325331"/>
    <lineage>
        <taxon>Bacteria</taxon>
        <taxon>Bacillati</taxon>
        <taxon>Bacillota</taxon>
        <taxon>Clostridia</taxon>
        <taxon>Neomoorellales</taxon>
        <taxon>Neomoorellaceae</taxon>
        <taxon>Neomoorella</taxon>
    </lineage>
</organism>
<feature type="transmembrane region" description="Helical" evidence="8">
    <location>
        <begin position="184"/>
        <end position="205"/>
    </location>
</feature>
<keyword evidence="7 8" id="KW-0472">Membrane</keyword>
<feature type="transmembrane region" description="Helical" evidence="8">
    <location>
        <begin position="123"/>
        <end position="145"/>
    </location>
</feature>
<dbReference type="PANTHER" id="PTHR42718:SF9">
    <property type="entry name" value="MAJOR FACILITATOR SUPERFAMILY MULTIDRUG TRANSPORTER MFSC"/>
    <property type="match status" value="1"/>
</dbReference>
<dbReference type="Proteomes" id="UP000063718">
    <property type="component" value="Unassembled WGS sequence"/>
</dbReference>
<gene>
    <name evidence="10" type="ORF">MTY_0896</name>
</gene>
<evidence type="ECO:0000256" key="5">
    <source>
        <dbReference type="ARBA" id="ARBA00022692"/>
    </source>
</evidence>
<dbReference type="InterPro" id="IPR004638">
    <property type="entry name" value="EmrB-like"/>
</dbReference>
<evidence type="ECO:0000256" key="3">
    <source>
        <dbReference type="ARBA" id="ARBA00022448"/>
    </source>
</evidence>
<feature type="transmembrane region" description="Helical" evidence="8">
    <location>
        <begin position="98"/>
        <end position="117"/>
    </location>
</feature>
<dbReference type="InterPro" id="IPR011701">
    <property type="entry name" value="MFS"/>
</dbReference>
<dbReference type="GeneID" id="45618364"/>
<feature type="transmembrane region" description="Helical" evidence="8">
    <location>
        <begin position="287"/>
        <end position="310"/>
    </location>
</feature>
<dbReference type="InterPro" id="IPR036259">
    <property type="entry name" value="MFS_trans_sf"/>
</dbReference>
<feature type="transmembrane region" description="Helical" evidence="8">
    <location>
        <begin position="501"/>
        <end position="519"/>
    </location>
</feature>
<feature type="transmembrane region" description="Helical" evidence="8">
    <location>
        <begin position="70"/>
        <end position="89"/>
    </location>
</feature>
<dbReference type="Gene3D" id="1.20.1720.10">
    <property type="entry name" value="Multidrug resistance protein D"/>
    <property type="match status" value="1"/>
</dbReference>
<dbReference type="AlphaFoldDB" id="A0A0S6UDD5"/>
<evidence type="ECO:0000313" key="10">
    <source>
        <dbReference type="EMBL" id="GAF25561.1"/>
    </source>
</evidence>
<sequence>MKVLADHEREQSGAGAGLPAADGEVQGSWIIPVLVALIGAFMSILDSSIVNVAIPTIMHVFNTDTSTVEWVVTIYMLALGVIVPLSGWLGDKLGFKKLYVIALVIFTFGSLLCTLSWNVDSLIAARVVQALGGGLIMPTTMAMIYRMVPRERIGSAMGVLGIALFVAPAIGPTLGGYLVEYVDWRWIFTINLPIGVLGVLLSLVLLPDFPAAEAGRLDIGGAVTAAVGLFTLLLALSKGADWGWTSEATVFLFYTSAVSLGLFIYLELTCANPLLELRVFRYPAFTLANLMVVVTTIGLFGGIFYVPLFLQTVRGLGAMETGLLSMPGALASALMMPVTGRLYDRIGPRLMAVTGLVVLAITTYLFHFLDIVTPDRVIITWLILRSVSMSFASMPAQTAALAGLPPELVGRASAMTNIINRVSGSFGIAILTSILNHRTALHATQLASQITADNPAVTAFFQQVALYLGSGSAATQVKSLGTTYLAGLVSQAAFIRGIDDIFVVMTGFALAGVLPAFFLQKGPGGARPGFGGGE</sequence>
<dbReference type="Pfam" id="PF07690">
    <property type="entry name" value="MFS_1"/>
    <property type="match status" value="1"/>
</dbReference>
<feature type="transmembrane region" description="Helical" evidence="8">
    <location>
        <begin position="29"/>
        <end position="50"/>
    </location>
</feature>
<evidence type="ECO:0000256" key="6">
    <source>
        <dbReference type="ARBA" id="ARBA00022989"/>
    </source>
</evidence>
<feature type="transmembrane region" description="Helical" evidence="8">
    <location>
        <begin position="248"/>
        <end position="266"/>
    </location>
</feature>
<dbReference type="PANTHER" id="PTHR42718">
    <property type="entry name" value="MAJOR FACILITATOR SUPERFAMILY MULTIDRUG TRANSPORTER MFSC"/>
    <property type="match status" value="1"/>
</dbReference>
<keyword evidence="6 8" id="KW-1133">Transmembrane helix</keyword>
<evidence type="ECO:0000256" key="1">
    <source>
        <dbReference type="ARBA" id="ARBA00004651"/>
    </source>
</evidence>
<name>A0A0S6UDD5_NEOTH</name>
<comment type="similarity">
    <text evidence="2">Belongs to the major facilitator superfamily. EmrB family.</text>
</comment>
<comment type="subcellular location">
    <subcellularLocation>
        <location evidence="1">Cell membrane</location>
        <topology evidence="1">Multi-pass membrane protein</topology>
    </subcellularLocation>
</comment>
<protein>
    <submittedName>
        <fullName evidence="10">Permeases of the major facilitator superfamily</fullName>
    </submittedName>
</protein>
<proteinExistence type="inferred from homology"/>
<accession>A0A0S6UDD5</accession>
<evidence type="ECO:0000256" key="4">
    <source>
        <dbReference type="ARBA" id="ARBA00022475"/>
    </source>
</evidence>
<evidence type="ECO:0000256" key="8">
    <source>
        <dbReference type="SAM" id="Phobius"/>
    </source>
</evidence>
<feature type="transmembrane region" description="Helical" evidence="8">
    <location>
        <begin position="217"/>
        <end position="236"/>
    </location>
</feature>
<dbReference type="SUPFAM" id="SSF103473">
    <property type="entry name" value="MFS general substrate transporter"/>
    <property type="match status" value="1"/>
</dbReference>
<feature type="transmembrane region" description="Helical" evidence="8">
    <location>
        <begin position="350"/>
        <end position="369"/>
    </location>
</feature>
<dbReference type="GO" id="GO:0005886">
    <property type="term" value="C:plasma membrane"/>
    <property type="evidence" value="ECO:0007669"/>
    <property type="project" value="UniProtKB-SubCell"/>
</dbReference>
<evidence type="ECO:0000259" key="9">
    <source>
        <dbReference type="PROSITE" id="PS50850"/>
    </source>
</evidence>